<dbReference type="EMBL" id="MCGT01000010">
    <property type="protein sequence ID" value="ORX56157.1"/>
    <property type="molecule type" value="Genomic_DNA"/>
</dbReference>
<evidence type="ECO:0000259" key="2">
    <source>
        <dbReference type="PROSITE" id="PS00028"/>
    </source>
</evidence>
<dbReference type="InterPro" id="IPR013087">
    <property type="entry name" value="Znf_C2H2_type"/>
</dbReference>
<dbReference type="PROSITE" id="PS00028">
    <property type="entry name" value="ZINC_FINGER_C2H2_1"/>
    <property type="match status" value="1"/>
</dbReference>
<sequence>MIDLTSTNPDVSSRAPSRSSSAPSWCGQPPSRFNSNDFLYLRQRPESGHLEENYACPCCTDHFVELGTHRNHFEITHHEFMPKAVSLNCSIVEEFDVSDIPTSAIAEKKQYGGALSKDNITFLRPDHDRLIVKDFDVSNALYQVQQSIQLYVDRGNTLSRNTFT</sequence>
<reference evidence="3 4" key="1">
    <citation type="submission" date="2016-07" db="EMBL/GenBank/DDBJ databases">
        <title>Pervasive Adenine N6-methylation of Active Genes in Fungi.</title>
        <authorList>
            <consortium name="DOE Joint Genome Institute"/>
            <person name="Mondo S.J."/>
            <person name="Dannebaum R.O."/>
            <person name="Kuo R.C."/>
            <person name="Labutti K."/>
            <person name="Haridas S."/>
            <person name="Kuo A."/>
            <person name="Salamov A."/>
            <person name="Ahrendt S.R."/>
            <person name="Lipzen A."/>
            <person name="Sullivan W."/>
            <person name="Andreopoulos W.B."/>
            <person name="Clum A."/>
            <person name="Lindquist E."/>
            <person name="Daum C."/>
            <person name="Ramamoorthy G.K."/>
            <person name="Gryganskyi A."/>
            <person name="Culley D."/>
            <person name="Magnuson J.K."/>
            <person name="James T.Y."/>
            <person name="O'Malley M.A."/>
            <person name="Stajich J.E."/>
            <person name="Spatafora J.W."/>
            <person name="Visel A."/>
            <person name="Grigoriev I.V."/>
        </authorList>
    </citation>
    <scope>NUCLEOTIDE SEQUENCE [LARGE SCALE GENOMIC DNA]</scope>
    <source>
        <strain evidence="3 4">NRRL 3301</strain>
    </source>
</reference>
<organism evidence="3 4">
    <name type="scientific">Hesseltinella vesiculosa</name>
    <dbReference type="NCBI Taxonomy" id="101127"/>
    <lineage>
        <taxon>Eukaryota</taxon>
        <taxon>Fungi</taxon>
        <taxon>Fungi incertae sedis</taxon>
        <taxon>Mucoromycota</taxon>
        <taxon>Mucoromycotina</taxon>
        <taxon>Mucoromycetes</taxon>
        <taxon>Mucorales</taxon>
        <taxon>Cunninghamellaceae</taxon>
        <taxon>Hesseltinella</taxon>
    </lineage>
</organism>
<dbReference type="OrthoDB" id="2289366at2759"/>
<name>A0A1X2GKM8_9FUNG</name>
<comment type="caution">
    <text evidence="3">The sequence shown here is derived from an EMBL/GenBank/DDBJ whole genome shotgun (WGS) entry which is preliminary data.</text>
</comment>
<feature type="region of interest" description="Disordered" evidence="1">
    <location>
        <begin position="1"/>
        <end position="29"/>
    </location>
</feature>
<dbReference type="AlphaFoldDB" id="A0A1X2GKM8"/>
<feature type="compositionally biased region" description="Polar residues" evidence="1">
    <location>
        <begin position="1"/>
        <end position="11"/>
    </location>
</feature>
<feature type="compositionally biased region" description="Low complexity" evidence="1">
    <location>
        <begin position="12"/>
        <end position="24"/>
    </location>
</feature>
<feature type="domain" description="C2H2-type" evidence="2">
    <location>
        <begin position="56"/>
        <end position="78"/>
    </location>
</feature>
<evidence type="ECO:0000256" key="1">
    <source>
        <dbReference type="SAM" id="MobiDB-lite"/>
    </source>
</evidence>
<protein>
    <recommendedName>
        <fullName evidence="2">C2H2-type domain-containing protein</fullName>
    </recommendedName>
</protein>
<gene>
    <name evidence="3" type="ORF">DM01DRAFT_1015039</name>
</gene>
<keyword evidence="4" id="KW-1185">Reference proteome</keyword>
<dbReference type="Proteomes" id="UP000242146">
    <property type="component" value="Unassembled WGS sequence"/>
</dbReference>
<evidence type="ECO:0000313" key="3">
    <source>
        <dbReference type="EMBL" id="ORX56157.1"/>
    </source>
</evidence>
<proteinExistence type="predicted"/>
<evidence type="ECO:0000313" key="4">
    <source>
        <dbReference type="Proteomes" id="UP000242146"/>
    </source>
</evidence>
<accession>A0A1X2GKM8</accession>